<dbReference type="EMBL" id="DF933819">
    <property type="protein sequence ID" value="GAM37243.1"/>
    <property type="molecule type" value="Genomic_DNA"/>
</dbReference>
<feature type="transmembrane region" description="Helical" evidence="1">
    <location>
        <begin position="147"/>
        <end position="172"/>
    </location>
</feature>
<proteinExistence type="predicted"/>
<keyword evidence="1" id="KW-0472">Membrane</keyword>
<evidence type="ECO:0000313" key="3">
    <source>
        <dbReference type="Proteomes" id="UP000053095"/>
    </source>
</evidence>
<dbReference type="Gene3D" id="1.20.1250.20">
    <property type="entry name" value="MFS general substrate transporter like domains"/>
    <property type="match status" value="1"/>
</dbReference>
<accession>A0A0B8N331</accession>
<organism evidence="2 3">
    <name type="scientific">Talaromyces pinophilus</name>
    <name type="common">Penicillium pinophilum</name>
    <dbReference type="NCBI Taxonomy" id="128442"/>
    <lineage>
        <taxon>Eukaryota</taxon>
        <taxon>Fungi</taxon>
        <taxon>Dikarya</taxon>
        <taxon>Ascomycota</taxon>
        <taxon>Pezizomycotina</taxon>
        <taxon>Eurotiomycetes</taxon>
        <taxon>Eurotiomycetidae</taxon>
        <taxon>Eurotiales</taxon>
        <taxon>Trichocomaceae</taxon>
        <taxon>Talaromyces</taxon>
        <taxon>Talaromyces sect. Talaromyces</taxon>
    </lineage>
</organism>
<dbReference type="PANTHER" id="PTHR11360:SF130">
    <property type="entry name" value="MAJOR FACILITATOR SUPERFAMILY (MFS) PROFILE DOMAIN-CONTAINING PROTEIN-RELATED"/>
    <property type="match status" value="1"/>
</dbReference>
<feature type="transmembrane region" description="Helical" evidence="1">
    <location>
        <begin position="184"/>
        <end position="205"/>
    </location>
</feature>
<feature type="transmembrane region" description="Helical" evidence="1">
    <location>
        <begin position="54"/>
        <end position="74"/>
    </location>
</feature>
<dbReference type="InterPro" id="IPR050327">
    <property type="entry name" value="Proton-linked_MCT"/>
</dbReference>
<dbReference type="InterPro" id="IPR036259">
    <property type="entry name" value="MFS_trans_sf"/>
</dbReference>
<keyword evidence="3" id="KW-1185">Reference proteome</keyword>
<feature type="transmembrane region" description="Helical" evidence="1">
    <location>
        <begin position="121"/>
        <end position="141"/>
    </location>
</feature>
<name>A0A0B8N331_TALPI</name>
<feature type="transmembrane region" description="Helical" evidence="1">
    <location>
        <begin position="94"/>
        <end position="114"/>
    </location>
</feature>
<evidence type="ECO:0000313" key="2">
    <source>
        <dbReference type="EMBL" id="GAM37243.1"/>
    </source>
</evidence>
<feature type="transmembrane region" description="Helical" evidence="1">
    <location>
        <begin position="12"/>
        <end position="33"/>
    </location>
</feature>
<protein>
    <recommendedName>
        <fullName evidence="4">Major facilitator superfamily (MFS) profile domain-containing protein</fullName>
    </recommendedName>
</protein>
<dbReference type="PANTHER" id="PTHR11360">
    <property type="entry name" value="MONOCARBOXYLATE TRANSPORTER"/>
    <property type="match status" value="1"/>
</dbReference>
<dbReference type="SUPFAM" id="SSF103473">
    <property type="entry name" value="MFS general substrate transporter"/>
    <property type="match status" value="1"/>
</dbReference>
<gene>
    <name evidence="2" type="ORF">TCE0_023f07007</name>
</gene>
<dbReference type="AlphaFoldDB" id="A0A0B8N331"/>
<keyword evidence="1" id="KW-1133">Transmembrane helix</keyword>
<sequence>MVQQLLPRIGFAWTVRCMGFVVLFCFIVCLALARTRLPKRASGPLIELSAFHEWSYSLFVIGIFLTLWAVYFSYFYIDSFALDVIGTSRSDSLTMLYIINGLGIPGRIIPALVADRFFGILNTYLVLGVIAGILLYCWMAVKTYAGMIAFVVCYGLIGGGVQGTALSSLPTLTTDLSKMGVRSGMVLSIVAFACLTGPPLAGALIQRDDGSYTYACIWGGTSLILGSSFVMAARQMTSYRPAIDN</sequence>
<keyword evidence="1" id="KW-0812">Transmembrane</keyword>
<dbReference type="Proteomes" id="UP000053095">
    <property type="component" value="Unassembled WGS sequence"/>
</dbReference>
<reference evidence="3" key="1">
    <citation type="journal article" date="2015" name="Genome Announc.">
        <title>Draft genome sequence of Talaromyces cellulolyticus strain Y-94, a source of lignocellulosic biomass-degrading enzymes.</title>
        <authorList>
            <person name="Fujii T."/>
            <person name="Koike H."/>
            <person name="Sawayama S."/>
            <person name="Yano S."/>
            <person name="Inoue H."/>
        </authorList>
    </citation>
    <scope>NUCLEOTIDE SEQUENCE [LARGE SCALE GENOMIC DNA]</scope>
    <source>
        <strain evidence="3">Y-94</strain>
    </source>
</reference>
<evidence type="ECO:0008006" key="4">
    <source>
        <dbReference type="Google" id="ProtNLM"/>
    </source>
</evidence>
<evidence type="ECO:0000256" key="1">
    <source>
        <dbReference type="SAM" id="Phobius"/>
    </source>
</evidence>
<feature type="transmembrane region" description="Helical" evidence="1">
    <location>
        <begin position="211"/>
        <end position="233"/>
    </location>
</feature>